<accession>U2MXQ3</accession>
<feature type="chain" id="PRO_5004631433" evidence="1">
    <location>
        <begin position="20"/>
        <end position="400"/>
    </location>
</feature>
<protein>
    <submittedName>
        <fullName evidence="2">Uncharacterized protein</fullName>
    </submittedName>
</protein>
<evidence type="ECO:0000256" key="1">
    <source>
        <dbReference type="SAM" id="SignalP"/>
    </source>
</evidence>
<dbReference type="PATRIC" id="fig|1081904.3.peg.317"/>
<sequence>MRGLLTIALLMLCVFGAAAQKKEIALAKDWVKKGTNLPQAEQMMRKLLGDSANRANEKIWMVLFEAIKKQYDQGNERLYLRQSCDTATLFVLGKKMFTILEGLDSLDSRPDAKGRVRPKLRDKNAELLNDYRVNLFNGGVYFINKHAYGDAYDFFHTYLDCADQPLFTRYQYAERDKQMPQAAYWAVYCGYKLKNPLATLRHADLALKDTVHYNYMLQYLAETYKIEKDTTRYIEMLKEGFEKYPKFPFFFSRLIAYYSDKSDLTKAMEVTDRALAVDSTSVIFRFAKSSLLLGIGRYSECIRLCDELIAANDSLADAYLNAGLAYFDQGVELDKSTQVSARRKQAILTYYQKALPYLEKYRALVPEQWNKWGIPLYTIYLNLNMGKEFDEIDRMLKSDR</sequence>
<comment type="caution">
    <text evidence="2">The sequence shown here is derived from an EMBL/GenBank/DDBJ whole genome shotgun (WGS) entry which is preliminary data.</text>
</comment>
<reference evidence="2 3" key="1">
    <citation type="submission" date="2013-08" db="EMBL/GenBank/DDBJ databases">
        <authorList>
            <person name="Durkin A.S."/>
            <person name="Haft D.R."/>
            <person name="McCorrison J."/>
            <person name="Torralba M."/>
            <person name="Gillis M."/>
            <person name="Haft D.H."/>
            <person name="Methe B."/>
            <person name="Sutton G."/>
            <person name="Nelson K.E."/>
        </authorList>
    </citation>
    <scope>NUCLEOTIDE SEQUENCE [LARGE SCALE GENOMIC DNA]</scope>
    <source>
        <strain evidence="2 3">F0068</strain>
    </source>
</reference>
<dbReference type="AlphaFoldDB" id="U2MXQ3"/>
<proteinExistence type="predicted"/>
<dbReference type="EMBL" id="AWET01000007">
    <property type="protein sequence ID" value="ERK03994.1"/>
    <property type="molecule type" value="Genomic_DNA"/>
</dbReference>
<evidence type="ECO:0000313" key="3">
    <source>
        <dbReference type="Proteomes" id="UP000016600"/>
    </source>
</evidence>
<dbReference type="SUPFAM" id="SSF48452">
    <property type="entry name" value="TPR-like"/>
    <property type="match status" value="2"/>
</dbReference>
<organism evidence="2 3">
    <name type="scientific">Hoylesella pleuritidis F0068</name>
    <dbReference type="NCBI Taxonomy" id="1081904"/>
    <lineage>
        <taxon>Bacteria</taxon>
        <taxon>Pseudomonadati</taxon>
        <taxon>Bacteroidota</taxon>
        <taxon>Bacteroidia</taxon>
        <taxon>Bacteroidales</taxon>
        <taxon>Prevotellaceae</taxon>
        <taxon>Hoylesella</taxon>
    </lineage>
</organism>
<dbReference type="Gene3D" id="1.25.40.10">
    <property type="entry name" value="Tetratricopeptide repeat domain"/>
    <property type="match status" value="1"/>
</dbReference>
<feature type="signal peptide" evidence="1">
    <location>
        <begin position="1"/>
        <end position="19"/>
    </location>
</feature>
<gene>
    <name evidence="2" type="ORF">HMPREF1218_0341</name>
</gene>
<keyword evidence="3" id="KW-1185">Reference proteome</keyword>
<dbReference type="Proteomes" id="UP000016600">
    <property type="component" value="Unassembled WGS sequence"/>
</dbReference>
<dbReference type="RefSeq" id="WP_021583110.1">
    <property type="nucleotide sequence ID" value="NZ_AWET01000007.1"/>
</dbReference>
<name>U2MXQ3_9BACT</name>
<keyword evidence="1" id="KW-0732">Signal</keyword>
<evidence type="ECO:0000313" key="2">
    <source>
        <dbReference type="EMBL" id="ERK03994.1"/>
    </source>
</evidence>
<dbReference type="InterPro" id="IPR011990">
    <property type="entry name" value="TPR-like_helical_dom_sf"/>
</dbReference>